<name>A0A830H6L9_9CHLO</name>
<organism evidence="2 3">
    <name type="scientific">Pycnococcus provasolii</name>
    <dbReference type="NCBI Taxonomy" id="41880"/>
    <lineage>
        <taxon>Eukaryota</taxon>
        <taxon>Viridiplantae</taxon>
        <taxon>Chlorophyta</taxon>
        <taxon>Pseudoscourfieldiophyceae</taxon>
        <taxon>Pseudoscourfieldiales</taxon>
        <taxon>Pycnococcaceae</taxon>
        <taxon>Pycnococcus</taxon>
    </lineage>
</organism>
<protein>
    <recommendedName>
        <fullName evidence="4">Methyltransferase domain-containing protein</fullName>
    </recommendedName>
</protein>
<gene>
    <name evidence="2" type="ORF">PPROV_000162100</name>
</gene>
<dbReference type="EMBL" id="BNJQ01000004">
    <property type="protein sequence ID" value="GHP02866.1"/>
    <property type="molecule type" value="Genomic_DNA"/>
</dbReference>
<sequence>MIRSKHGAARANPSERAKAPKVRSGPDGVRNRYAADGVDGYYAAEGGVYTNPHEGGLAELLVGAVGRWPADFAAPAGPPDGTTRRAALDLCCGSGEASAALVAAGVAAASVDACDPYTGEAYRKRHGRDAFPWSFADLAGGSLEGRQWGCVVVSFALHLCAPHYLALVCQELARHAGALYVLTPHKRPHIDESTGWRLDTEIRSDAWRVRLRRYVSALADAGG</sequence>
<evidence type="ECO:0008006" key="4">
    <source>
        <dbReference type="Google" id="ProtNLM"/>
    </source>
</evidence>
<feature type="region of interest" description="Disordered" evidence="1">
    <location>
        <begin position="1"/>
        <end position="31"/>
    </location>
</feature>
<dbReference type="InterPro" id="IPR029063">
    <property type="entry name" value="SAM-dependent_MTases_sf"/>
</dbReference>
<dbReference type="AlphaFoldDB" id="A0A830H6L9"/>
<evidence type="ECO:0000313" key="2">
    <source>
        <dbReference type="EMBL" id="GHP02866.1"/>
    </source>
</evidence>
<keyword evidence="3" id="KW-1185">Reference proteome</keyword>
<dbReference type="OrthoDB" id="66144at2759"/>
<accession>A0A830H6L9</accession>
<dbReference type="Gene3D" id="3.40.50.150">
    <property type="entry name" value="Vaccinia Virus protein VP39"/>
    <property type="match status" value="1"/>
</dbReference>
<evidence type="ECO:0000313" key="3">
    <source>
        <dbReference type="Proteomes" id="UP000660262"/>
    </source>
</evidence>
<evidence type="ECO:0000256" key="1">
    <source>
        <dbReference type="SAM" id="MobiDB-lite"/>
    </source>
</evidence>
<reference evidence="2" key="1">
    <citation type="submission" date="2020-10" db="EMBL/GenBank/DDBJ databases">
        <title>Unveiling of a novel bifunctional photoreceptor, Dualchrome1, isolated from a cosmopolitan green alga.</title>
        <authorList>
            <person name="Suzuki S."/>
            <person name="Kawachi M."/>
        </authorList>
    </citation>
    <scope>NUCLEOTIDE SEQUENCE</scope>
    <source>
        <strain evidence="2">NIES 2893</strain>
    </source>
</reference>
<comment type="caution">
    <text evidence="2">The sequence shown here is derived from an EMBL/GenBank/DDBJ whole genome shotgun (WGS) entry which is preliminary data.</text>
</comment>
<dbReference type="SUPFAM" id="SSF53335">
    <property type="entry name" value="S-adenosyl-L-methionine-dependent methyltransferases"/>
    <property type="match status" value="1"/>
</dbReference>
<proteinExistence type="predicted"/>
<dbReference type="Proteomes" id="UP000660262">
    <property type="component" value="Unassembled WGS sequence"/>
</dbReference>